<gene>
    <name evidence="1" type="ORF">MC7420_2529</name>
</gene>
<dbReference type="PANTHER" id="PTHR30348:SF9">
    <property type="entry name" value="UPF0759 PROTEIN YECE"/>
    <property type="match status" value="1"/>
</dbReference>
<sequence>MFIVDVAKETGTMNFLLGCAVWAYKGWIGEFYPPKSPAGELLHLYSQRLRTVEGNTTFYAIPSSETIAQWKSQMSPGFQFCPKLPRSLTHNGVLKPN</sequence>
<dbReference type="InterPro" id="IPR036520">
    <property type="entry name" value="UPF0759_sf"/>
</dbReference>
<dbReference type="Pfam" id="PF01904">
    <property type="entry name" value="DUF72"/>
    <property type="match status" value="1"/>
</dbReference>
<reference evidence="1 2" key="1">
    <citation type="submission" date="2008-07" db="EMBL/GenBank/DDBJ databases">
        <authorList>
            <person name="Tandeau de Marsac N."/>
            <person name="Ferriera S."/>
            <person name="Johnson J."/>
            <person name="Kravitz S."/>
            <person name="Beeson K."/>
            <person name="Sutton G."/>
            <person name="Rogers Y.-H."/>
            <person name="Friedman R."/>
            <person name="Frazier M."/>
            <person name="Venter J.C."/>
        </authorList>
    </citation>
    <scope>NUCLEOTIDE SEQUENCE [LARGE SCALE GENOMIC DNA]</scope>
    <source>
        <strain evidence="1 2">PCC 7420</strain>
    </source>
</reference>
<dbReference type="PANTHER" id="PTHR30348">
    <property type="entry name" value="UNCHARACTERIZED PROTEIN YECE"/>
    <property type="match status" value="1"/>
</dbReference>
<dbReference type="Gene3D" id="3.20.20.410">
    <property type="entry name" value="Protein of unknown function UPF0759"/>
    <property type="match status" value="1"/>
</dbReference>
<organism evidence="1 2">
    <name type="scientific">Coleofasciculus chthonoplastes PCC 7420</name>
    <dbReference type="NCBI Taxonomy" id="118168"/>
    <lineage>
        <taxon>Bacteria</taxon>
        <taxon>Bacillati</taxon>
        <taxon>Cyanobacteriota</taxon>
        <taxon>Cyanophyceae</taxon>
        <taxon>Coleofasciculales</taxon>
        <taxon>Coleofasciculaceae</taxon>
        <taxon>Coleofasciculus</taxon>
    </lineage>
</organism>
<dbReference type="AlphaFoldDB" id="B4VZT6"/>
<proteinExistence type="predicted"/>
<evidence type="ECO:0000313" key="1">
    <source>
        <dbReference type="EMBL" id="EDX72621.1"/>
    </source>
</evidence>
<dbReference type="HOGENOM" id="CLU_2341916_0_0_3"/>
<accession>B4VZT6</accession>
<evidence type="ECO:0000313" key="2">
    <source>
        <dbReference type="Proteomes" id="UP000003835"/>
    </source>
</evidence>
<keyword evidence="2" id="KW-1185">Reference proteome</keyword>
<dbReference type="InterPro" id="IPR002763">
    <property type="entry name" value="DUF72"/>
</dbReference>
<evidence type="ECO:0008006" key="3">
    <source>
        <dbReference type="Google" id="ProtNLM"/>
    </source>
</evidence>
<name>B4VZT6_9CYAN</name>
<dbReference type="Proteomes" id="UP000003835">
    <property type="component" value="Unassembled WGS sequence"/>
</dbReference>
<protein>
    <recommendedName>
        <fullName evidence="3">DUF72 domain-containing protein</fullName>
    </recommendedName>
</protein>
<dbReference type="SUPFAM" id="SSF117396">
    <property type="entry name" value="TM1631-like"/>
    <property type="match status" value="1"/>
</dbReference>
<dbReference type="EMBL" id="DS989863">
    <property type="protein sequence ID" value="EDX72621.1"/>
    <property type="molecule type" value="Genomic_DNA"/>
</dbReference>
<dbReference type="eggNOG" id="COG1801">
    <property type="taxonomic scope" value="Bacteria"/>
</dbReference>